<organism evidence="2">
    <name type="scientific">Siphoviridae sp. ctsDY37</name>
    <dbReference type="NCBI Taxonomy" id="2826483"/>
    <lineage>
        <taxon>Viruses</taxon>
        <taxon>Duplodnaviria</taxon>
        <taxon>Heunggongvirae</taxon>
        <taxon>Uroviricota</taxon>
        <taxon>Caudoviricetes</taxon>
    </lineage>
</organism>
<dbReference type="EMBL" id="BK014859">
    <property type="protein sequence ID" value="DAD79157.1"/>
    <property type="molecule type" value="Genomic_DNA"/>
</dbReference>
<reference evidence="2" key="1">
    <citation type="journal article" date="2021" name="Proc. Natl. Acad. Sci. U.S.A.">
        <title>A Catalog of Tens of Thousands of Viruses from Human Metagenomes Reveals Hidden Associations with Chronic Diseases.</title>
        <authorList>
            <person name="Tisza M.J."/>
            <person name="Buck C.B."/>
        </authorList>
    </citation>
    <scope>NUCLEOTIDE SEQUENCE</scope>
    <source>
        <strain evidence="2">CtsDY37</strain>
    </source>
</reference>
<feature type="coiled-coil region" evidence="1">
    <location>
        <begin position="42"/>
        <end position="94"/>
    </location>
</feature>
<accession>A0A8S5MA34</accession>
<evidence type="ECO:0000256" key="1">
    <source>
        <dbReference type="SAM" id="Coils"/>
    </source>
</evidence>
<proteinExistence type="predicted"/>
<sequence>MEEEIKNLLNCGYYDDCHNYIVELNEEKMKDFFKIFFKADTVIFANKDYEKVKMENQKLNEKFDYMMENHRKELDEMKNYVDRTAREVEKESEKRMCEIINEQEKRYNMLKQQGRDMIKAFANYL</sequence>
<name>A0A8S5MA34_9CAUD</name>
<evidence type="ECO:0000313" key="2">
    <source>
        <dbReference type="EMBL" id="DAD79157.1"/>
    </source>
</evidence>
<keyword evidence="1" id="KW-0175">Coiled coil</keyword>
<protein>
    <submittedName>
        <fullName evidence="2">Uncharacterized protein</fullName>
    </submittedName>
</protein>